<keyword evidence="1" id="KW-0472">Membrane</keyword>
<dbReference type="OrthoDB" id="2691442at2"/>
<reference evidence="2" key="1">
    <citation type="submission" date="2015-02" db="EMBL/GenBank/DDBJ databases">
        <title>Genome Assembly of Bacillaceae bacterium MTCC 8252.</title>
        <authorList>
            <person name="Verma A."/>
            <person name="Khatri I."/>
            <person name="Mual P."/>
            <person name="Subramanian S."/>
            <person name="Krishnamurthi S."/>
        </authorList>
    </citation>
    <scope>NUCLEOTIDE SEQUENCE [LARGE SCALE GENOMIC DNA]</scope>
    <source>
        <strain evidence="2">MTCC 8252</strain>
    </source>
</reference>
<dbReference type="EMBL" id="JWIR02000006">
    <property type="protein sequence ID" value="KKB42943.1"/>
    <property type="molecule type" value="Genomic_DNA"/>
</dbReference>
<accession>A0A0F5IBU2</accession>
<evidence type="ECO:0000313" key="2">
    <source>
        <dbReference type="EMBL" id="KKB42943.1"/>
    </source>
</evidence>
<feature type="transmembrane region" description="Helical" evidence="1">
    <location>
        <begin position="61"/>
        <end position="86"/>
    </location>
</feature>
<feature type="transmembrane region" description="Helical" evidence="1">
    <location>
        <begin position="21"/>
        <end position="41"/>
    </location>
</feature>
<dbReference type="InterPro" id="IPR024563">
    <property type="entry name" value="YqhR"/>
</dbReference>
<comment type="caution">
    <text evidence="2">The sequence shown here is derived from an EMBL/GenBank/DDBJ whole genome shotgun (WGS) entry which is preliminary data.</text>
</comment>
<sequence>MERGKAKETEASFPLSYALTIGLFGGIIWSVVAQLAAYFHFMTFDINAIVEYVNIPKLHSGFYKVLAGIIFHTILSLIVAAAYYFFLKQSKTIWTSILFGIGVWAVFFILLSPLFPSLPSWLEMSRDTLSTSLSLFALYGLFIGYSISYGYERHLLKEKRMNWGNANG</sequence>
<name>A0A0F5IBU2_BACTR</name>
<proteinExistence type="predicted"/>
<evidence type="ECO:0008006" key="4">
    <source>
        <dbReference type="Google" id="ProtNLM"/>
    </source>
</evidence>
<keyword evidence="1" id="KW-0812">Transmembrane</keyword>
<gene>
    <name evidence="2" type="ORF">QY95_03050</name>
</gene>
<dbReference type="Proteomes" id="UP000031563">
    <property type="component" value="Unassembled WGS sequence"/>
</dbReference>
<keyword evidence="1" id="KW-1133">Transmembrane helix</keyword>
<feature type="transmembrane region" description="Helical" evidence="1">
    <location>
        <begin position="93"/>
        <end position="111"/>
    </location>
</feature>
<dbReference type="Pfam" id="PF11085">
    <property type="entry name" value="YqhR"/>
    <property type="match status" value="1"/>
</dbReference>
<feature type="transmembrane region" description="Helical" evidence="1">
    <location>
        <begin position="131"/>
        <end position="151"/>
    </location>
</feature>
<keyword evidence="3" id="KW-1185">Reference proteome</keyword>
<dbReference type="STRING" id="1221996.QY95_03050"/>
<organism evidence="2 3">
    <name type="scientific">Bacillus thermotolerans</name>
    <name type="common">Quasibacillus thermotolerans</name>
    <dbReference type="NCBI Taxonomy" id="1221996"/>
    <lineage>
        <taxon>Bacteria</taxon>
        <taxon>Bacillati</taxon>
        <taxon>Bacillota</taxon>
        <taxon>Bacilli</taxon>
        <taxon>Bacillales</taxon>
        <taxon>Bacillaceae</taxon>
        <taxon>Bacillus</taxon>
    </lineage>
</organism>
<dbReference type="RefSeq" id="WP_046128475.1">
    <property type="nucleotide sequence ID" value="NZ_JWIQ02000012.1"/>
</dbReference>
<evidence type="ECO:0000313" key="3">
    <source>
        <dbReference type="Proteomes" id="UP000031563"/>
    </source>
</evidence>
<evidence type="ECO:0000256" key="1">
    <source>
        <dbReference type="SAM" id="Phobius"/>
    </source>
</evidence>
<protein>
    <recommendedName>
        <fullName evidence="4">YqhR</fullName>
    </recommendedName>
</protein>
<dbReference type="AlphaFoldDB" id="A0A0F5IBU2"/>